<proteinExistence type="predicted"/>
<organism evidence="2 3">
    <name type="scientific">Polarella glacialis</name>
    <name type="common">Dinoflagellate</name>
    <dbReference type="NCBI Taxonomy" id="89957"/>
    <lineage>
        <taxon>Eukaryota</taxon>
        <taxon>Sar</taxon>
        <taxon>Alveolata</taxon>
        <taxon>Dinophyceae</taxon>
        <taxon>Suessiales</taxon>
        <taxon>Suessiaceae</taxon>
        <taxon>Polarella</taxon>
    </lineage>
</organism>
<dbReference type="EMBL" id="CAJNNW010026772">
    <property type="protein sequence ID" value="CAE8687633.1"/>
    <property type="molecule type" value="Genomic_DNA"/>
</dbReference>
<name>A0A813JSG2_POLGL</name>
<evidence type="ECO:0000313" key="3">
    <source>
        <dbReference type="Proteomes" id="UP000626109"/>
    </source>
</evidence>
<evidence type="ECO:0000313" key="2">
    <source>
        <dbReference type="EMBL" id="CAE8687633.1"/>
    </source>
</evidence>
<feature type="compositionally biased region" description="Basic and acidic residues" evidence="1">
    <location>
        <begin position="57"/>
        <end position="85"/>
    </location>
</feature>
<protein>
    <submittedName>
        <fullName evidence="2">Uncharacterized protein</fullName>
    </submittedName>
</protein>
<evidence type="ECO:0000256" key="1">
    <source>
        <dbReference type="SAM" id="MobiDB-lite"/>
    </source>
</evidence>
<accession>A0A813JSG2</accession>
<reference evidence="2" key="1">
    <citation type="submission" date="2021-02" db="EMBL/GenBank/DDBJ databases">
        <authorList>
            <person name="Dougan E. K."/>
            <person name="Rhodes N."/>
            <person name="Thang M."/>
            <person name="Chan C."/>
        </authorList>
    </citation>
    <scope>NUCLEOTIDE SEQUENCE</scope>
</reference>
<gene>
    <name evidence="2" type="ORF">PGLA2088_LOCUS25541</name>
</gene>
<dbReference type="Proteomes" id="UP000626109">
    <property type="component" value="Unassembled WGS sequence"/>
</dbReference>
<comment type="caution">
    <text evidence="2">The sequence shown here is derived from an EMBL/GenBank/DDBJ whole genome shotgun (WGS) entry which is preliminary data.</text>
</comment>
<feature type="non-terminal residue" evidence="2">
    <location>
        <position position="218"/>
    </location>
</feature>
<dbReference type="AlphaFoldDB" id="A0A813JSG2"/>
<feature type="region of interest" description="Disordered" evidence="1">
    <location>
        <begin position="56"/>
        <end position="85"/>
    </location>
</feature>
<feature type="non-terminal residue" evidence="2">
    <location>
        <position position="1"/>
    </location>
</feature>
<sequence length="218" mass="24387">AQLIAASQQVGRLQARIDELETESTSSAVSVVQLNRQLDRVSGRLRLSEEQGAANLKEAEGLRKEATAARKQARDQAAKESDATLSQVREEMEKELEHLCKQKDDQVRSLEAKLAAAEKLRREQSKEIEKLAAETGSLRDEVSFQQSDGAGKSSDNERKFTELTAKHACSMEDLEARLCLEERQKHELALNLRSVEARSRADLAQLEAQKTQIELQFS</sequence>
<feature type="region of interest" description="Disordered" evidence="1">
    <location>
        <begin position="137"/>
        <end position="159"/>
    </location>
</feature>